<dbReference type="Gene3D" id="1.10.1070.20">
    <property type="match status" value="1"/>
</dbReference>
<dbReference type="InterPro" id="IPR012893">
    <property type="entry name" value="HipA-like_C"/>
</dbReference>
<dbReference type="Pfam" id="PF07804">
    <property type="entry name" value="HipA_C"/>
    <property type="match status" value="1"/>
</dbReference>
<name>A0AA37SY76_9ALTE</name>
<evidence type="ECO:0000256" key="1">
    <source>
        <dbReference type="ARBA" id="ARBA00010164"/>
    </source>
</evidence>
<dbReference type="Pfam" id="PF13657">
    <property type="entry name" value="Couple_hipA"/>
    <property type="match status" value="1"/>
</dbReference>
<evidence type="ECO:0000313" key="6">
    <source>
        <dbReference type="EMBL" id="GLR72073.1"/>
    </source>
</evidence>
<protein>
    <submittedName>
        <fullName evidence="6">Toxin HipA</fullName>
    </submittedName>
</protein>
<keyword evidence="7" id="KW-1185">Reference proteome</keyword>
<feature type="domain" description="HipA N-terminal subdomain 1" evidence="5">
    <location>
        <begin position="8"/>
        <end position="117"/>
    </location>
</feature>
<dbReference type="AlphaFoldDB" id="A0AA37SY76"/>
<evidence type="ECO:0000256" key="3">
    <source>
        <dbReference type="ARBA" id="ARBA00022777"/>
    </source>
</evidence>
<evidence type="ECO:0000313" key="7">
    <source>
        <dbReference type="Proteomes" id="UP001156601"/>
    </source>
</evidence>
<dbReference type="EMBL" id="BSOT01000007">
    <property type="protein sequence ID" value="GLR72073.1"/>
    <property type="molecule type" value="Genomic_DNA"/>
</dbReference>
<keyword evidence="3" id="KW-0418">Kinase</keyword>
<dbReference type="InterPro" id="IPR017508">
    <property type="entry name" value="HipA_N1"/>
</dbReference>
<dbReference type="PANTHER" id="PTHR37419:SF8">
    <property type="entry name" value="TOXIN YJJJ"/>
    <property type="match status" value="1"/>
</dbReference>
<reference evidence="6" key="1">
    <citation type="journal article" date="2014" name="Int. J. Syst. Evol. Microbiol.">
        <title>Complete genome sequence of Corynebacterium casei LMG S-19264T (=DSM 44701T), isolated from a smear-ripened cheese.</title>
        <authorList>
            <consortium name="US DOE Joint Genome Institute (JGI-PGF)"/>
            <person name="Walter F."/>
            <person name="Albersmeier A."/>
            <person name="Kalinowski J."/>
            <person name="Ruckert C."/>
        </authorList>
    </citation>
    <scope>NUCLEOTIDE SEQUENCE</scope>
    <source>
        <strain evidence="6">NBRC 110023</strain>
    </source>
</reference>
<evidence type="ECO:0000259" key="4">
    <source>
        <dbReference type="Pfam" id="PF07804"/>
    </source>
</evidence>
<comment type="caution">
    <text evidence="6">The sequence shown here is derived from an EMBL/GenBank/DDBJ whole genome shotgun (WGS) entry which is preliminary data.</text>
</comment>
<organism evidence="6 7">
    <name type="scientific">Agaribacter marinus</name>
    <dbReference type="NCBI Taxonomy" id="1431249"/>
    <lineage>
        <taxon>Bacteria</taxon>
        <taxon>Pseudomonadati</taxon>
        <taxon>Pseudomonadota</taxon>
        <taxon>Gammaproteobacteria</taxon>
        <taxon>Alteromonadales</taxon>
        <taxon>Alteromonadaceae</taxon>
        <taxon>Agaribacter</taxon>
    </lineage>
</organism>
<dbReference type="RefSeq" id="WP_284218434.1">
    <property type="nucleotide sequence ID" value="NZ_BSOT01000007.1"/>
</dbReference>
<dbReference type="GO" id="GO:0005829">
    <property type="term" value="C:cytosol"/>
    <property type="evidence" value="ECO:0007669"/>
    <property type="project" value="TreeGrafter"/>
</dbReference>
<dbReference type="InterPro" id="IPR052028">
    <property type="entry name" value="HipA_Ser/Thr_kinase"/>
</dbReference>
<evidence type="ECO:0000259" key="5">
    <source>
        <dbReference type="Pfam" id="PF13657"/>
    </source>
</evidence>
<dbReference type="Proteomes" id="UP001156601">
    <property type="component" value="Unassembled WGS sequence"/>
</dbReference>
<proteinExistence type="inferred from homology"/>
<feature type="domain" description="HipA-like C-terminal" evidence="4">
    <location>
        <begin position="173"/>
        <end position="409"/>
    </location>
</feature>
<reference evidence="6" key="2">
    <citation type="submission" date="2023-01" db="EMBL/GenBank/DDBJ databases">
        <title>Draft genome sequence of Agaribacter marinus strain NBRC 110023.</title>
        <authorList>
            <person name="Sun Q."/>
            <person name="Mori K."/>
        </authorList>
    </citation>
    <scope>NUCLEOTIDE SEQUENCE</scope>
    <source>
        <strain evidence="6">NBRC 110023</strain>
    </source>
</reference>
<evidence type="ECO:0000256" key="2">
    <source>
        <dbReference type="ARBA" id="ARBA00022679"/>
    </source>
</evidence>
<dbReference type="GO" id="GO:0004674">
    <property type="term" value="F:protein serine/threonine kinase activity"/>
    <property type="evidence" value="ECO:0007669"/>
    <property type="project" value="TreeGrafter"/>
</dbReference>
<keyword evidence="2" id="KW-0808">Transferase</keyword>
<dbReference type="PANTHER" id="PTHR37419">
    <property type="entry name" value="SERINE/THREONINE-PROTEIN KINASE TOXIN HIPA"/>
    <property type="match status" value="1"/>
</dbReference>
<comment type="similarity">
    <text evidence="1">Belongs to the HipA Ser/Thr kinase family.</text>
</comment>
<gene>
    <name evidence="6" type="ORF">GCM10007852_29810</name>
</gene>
<sequence>MVDILEKADVYLWDTKIGSVIWQNELGYFEYDKQFQRSNIQLSPIKMPLSNKSYSFSDLSKETFKGLPGFLADSLPDKFGNRLIDQWLERNARTPESFSPIERLCYIGSRGMGGLEFRPSVGSIKETTSEVQLYELVKLANKALQEKTTLNVPIEDSEQGKHEAVEQIILVGTSAGGARAKAVIAWNKKTKVIKTGQAPAGEGFDYYLLKFDGVDGNKDKELLADPKGFGLLEYAYYLMAIDAGVKMNECLIFKENGRSHFMTERFDRLTGGNKLHMQSLCGIAHYDFNESGAYSYEQAIGVMRELRLSAKEIEQFYVRMVFNVVAVNQDDHTKNISFLMDQSGNWSLSPAYDITYSNGAGWTSRHQMTINGKAQEFTIDDLLAVASHGDVSKAKAKKIIKRVVSTVANWPHYARESGLANFADMSRLLREVGEAHRLYLGEDL</sequence>
<accession>A0AA37SY76</accession>